<dbReference type="InterPro" id="IPR045700">
    <property type="entry name" value="Rab3GAP1"/>
</dbReference>
<name>A0A061RNS6_9CHLO</name>
<feature type="domain" description="Rab3GAP catalytic subunit conserved" evidence="7">
    <location>
        <begin position="54"/>
        <end position="197"/>
    </location>
</feature>
<evidence type="ECO:0000313" key="9">
    <source>
        <dbReference type="EMBL" id="JAC72340.1"/>
    </source>
</evidence>
<evidence type="ECO:0000256" key="4">
    <source>
        <dbReference type="ARBA" id="ARBA00022468"/>
    </source>
</evidence>
<dbReference type="EMBL" id="GBEZ01013317">
    <property type="protein sequence ID" value="JAC72658.1"/>
    <property type="molecule type" value="Transcribed_RNA"/>
</dbReference>
<protein>
    <recommendedName>
        <fullName evidence="3">Rab3 GTPase-activating protein catalytic subunit</fullName>
    </recommendedName>
</protein>
<dbReference type="EMBL" id="GBEZ01028025">
    <property type="protein sequence ID" value="JAC59358.1"/>
    <property type="molecule type" value="Transcribed_RNA"/>
</dbReference>
<evidence type="ECO:0000313" key="8">
    <source>
        <dbReference type="EMBL" id="JAC59358.1"/>
    </source>
</evidence>
<evidence type="ECO:0000256" key="3">
    <source>
        <dbReference type="ARBA" id="ARBA00015817"/>
    </source>
</evidence>
<dbReference type="AlphaFoldDB" id="A0A061RNS6"/>
<dbReference type="PANTHER" id="PTHR21422:SF9">
    <property type="entry name" value="RAB3 GTPASE-ACTIVATING PROTEIN CATALYTIC SUBUNIT"/>
    <property type="match status" value="1"/>
</dbReference>
<proteinExistence type="inferred from homology"/>
<feature type="region of interest" description="Disordered" evidence="6">
    <location>
        <begin position="27"/>
        <end position="62"/>
    </location>
</feature>
<dbReference type="EMBL" id="GBEZ01013666">
    <property type="protein sequence ID" value="JAC72340.1"/>
    <property type="molecule type" value="Transcribed_RNA"/>
</dbReference>
<evidence type="ECO:0000256" key="6">
    <source>
        <dbReference type="SAM" id="MobiDB-lite"/>
    </source>
</evidence>
<gene>
    <name evidence="10" type="ORF">TSPGSL018_30799</name>
    <name evidence="8" type="ORF">TSPGSL018_31573</name>
    <name evidence="9" type="ORF">TSPGSL018_31588</name>
</gene>
<comment type="similarity">
    <text evidence="2">Belongs to the Rab3-GAP catalytic subunit family.</text>
</comment>
<dbReference type="GO" id="GO:0005737">
    <property type="term" value="C:cytoplasm"/>
    <property type="evidence" value="ECO:0007669"/>
    <property type="project" value="UniProtKB-SubCell"/>
</dbReference>
<dbReference type="InterPro" id="IPR026147">
    <property type="entry name" value="Rab3GAP1_conserved"/>
</dbReference>
<organism evidence="9">
    <name type="scientific">Tetraselmis sp. GSL018</name>
    <dbReference type="NCBI Taxonomy" id="582737"/>
    <lineage>
        <taxon>Eukaryota</taxon>
        <taxon>Viridiplantae</taxon>
        <taxon>Chlorophyta</taxon>
        <taxon>core chlorophytes</taxon>
        <taxon>Chlorodendrophyceae</taxon>
        <taxon>Chlorodendrales</taxon>
        <taxon>Chlorodendraceae</taxon>
        <taxon>Tetraselmis</taxon>
    </lineage>
</organism>
<evidence type="ECO:0000256" key="5">
    <source>
        <dbReference type="ARBA" id="ARBA00022490"/>
    </source>
</evidence>
<keyword evidence="5" id="KW-0963">Cytoplasm</keyword>
<keyword evidence="4" id="KW-0343">GTPase activation</keyword>
<evidence type="ECO:0000259" key="7">
    <source>
        <dbReference type="Pfam" id="PF13890"/>
    </source>
</evidence>
<dbReference type="Pfam" id="PF13890">
    <property type="entry name" value="Rab3-GTPase_cat"/>
    <property type="match status" value="1"/>
</dbReference>
<dbReference type="PANTHER" id="PTHR21422">
    <property type="entry name" value="RAB3 GTPASE-ACTIVATING PROTEIN CATALYTIC SUBUNIT"/>
    <property type="match status" value="1"/>
</dbReference>
<accession>A0A061RNS6</accession>
<reference evidence="9" key="1">
    <citation type="submission" date="2014-05" db="EMBL/GenBank/DDBJ databases">
        <title>The transcriptome of the halophilic microalga Tetraselmis sp. GSL018 isolated from the Great Salt Lake, Utah.</title>
        <authorList>
            <person name="Jinkerson R.E."/>
            <person name="D'Adamo S."/>
            <person name="Posewitz M.C."/>
        </authorList>
    </citation>
    <scope>NUCLEOTIDE SEQUENCE</scope>
    <source>
        <strain evidence="9">GSL018</strain>
    </source>
</reference>
<comment type="subcellular location">
    <subcellularLocation>
        <location evidence="1">Cytoplasm</location>
    </subcellularLocation>
</comment>
<sequence length="385" mass="41038">MARIGVPHTTETLARAPTHTEMCPWQESEAEDFHSCSSGEGDSDGGGKAGPAPPRGVAEPHPALHLVGEPGRRLNIPRLQRPPVLTEDMQAERAGILQTLEEGPLHGVELRVRGEQLISDMSAFKAANPGSQLADFVRWYSPSDWEPEDGGRLSRRMAAEGNAWARAWGLAEPRTAAEQKPLFDASREGERALHHLETVPPGRLLAELQAVAASSAMHILAQSAGGSLSAAASRLSEFAVDAGRALSLTAGDDSEEAEGVFATLCDGVCRAENAVYLGESLLRRFGSGNSGIRLGNELMSSALSGSCTAEVSEATEKQYLGDLLRANGLCEELDWKSLVGESRSELLVECGSDRRSAARHHWLVTFSETGLQISTVVSDEAAAQL</sequence>
<dbReference type="GO" id="GO:0005096">
    <property type="term" value="F:GTPase activator activity"/>
    <property type="evidence" value="ECO:0007669"/>
    <property type="project" value="UniProtKB-KW"/>
</dbReference>
<evidence type="ECO:0000313" key="10">
    <source>
        <dbReference type="EMBL" id="JAC72658.1"/>
    </source>
</evidence>
<evidence type="ECO:0000256" key="1">
    <source>
        <dbReference type="ARBA" id="ARBA00004496"/>
    </source>
</evidence>
<evidence type="ECO:0000256" key="2">
    <source>
        <dbReference type="ARBA" id="ARBA00008856"/>
    </source>
</evidence>